<dbReference type="EMBL" id="FSRG01000003">
    <property type="protein sequence ID" value="SIN74674.1"/>
    <property type="molecule type" value="Genomic_DNA"/>
</dbReference>
<keyword evidence="2" id="KW-0732">Signal</keyword>
<dbReference type="InterPro" id="IPR025137">
    <property type="entry name" value="NfrA_C"/>
</dbReference>
<dbReference type="SMART" id="SM00028">
    <property type="entry name" value="TPR"/>
    <property type="match status" value="15"/>
</dbReference>
<keyword evidence="1" id="KW-0802">TPR repeat</keyword>
<dbReference type="Pfam" id="PF13181">
    <property type="entry name" value="TPR_8"/>
    <property type="match status" value="3"/>
</dbReference>
<dbReference type="Pfam" id="PF13283">
    <property type="entry name" value="NfrA_C"/>
    <property type="match status" value="1"/>
</dbReference>
<evidence type="ECO:0000313" key="5">
    <source>
        <dbReference type="Proteomes" id="UP000184694"/>
    </source>
</evidence>
<dbReference type="PANTHER" id="PTHR12558:SF13">
    <property type="entry name" value="CELL DIVISION CYCLE PROTEIN 27 HOMOLOG"/>
    <property type="match status" value="1"/>
</dbReference>
<feature type="signal peptide" evidence="2">
    <location>
        <begin position="1"/>
        <end position="22"/>
    </location>
</feature>
<dbReference type="PROSITE" id="PS50005">
    <property type="entry name" value="TPR"/>
    <property type="match status" value="5"/>
</dbReference>
<dbReference type="AlphaFoldDB" id="A0A1N6DVG0"/>
<evidence type="ECO:0000313" key="4">
    <source>
        <dbReference type="EMBL" id="SIN74674.1"/>
    </source>
</evidence>
<gene>
    <name evidence="4" type="ORF">SAMN02745161_0507</name>
</gene>
<feature type="repeat" description="TPR" evidence="1">
    <location>
        <begin position="432"/>
        <end position="465"/>
    </location>
</feature>
<feature type="chain" id="PRO_5012884594" evidence="2">
    <location>
        <begin position="23"/>
        <end position="1224"/>
    </location>
</feature>
<evidence type="ECO:0000256" key="1">
    <source>
        <dbReference type="PROSITE-ProRule" id="PRU00339"/>
    </source>
</evidence>
<feature type="repeat" description="TPR" evidence="1">
    <location>
        <begin position="752"/>
        <end position="785"/>
    </location>
</feature>
<evidence type="ECO:0000256" key="2">
    <source>
        <dbReference type="SAM" id="SignalP"/>
    </source>
</evidence>
<organism evidence="4 5">
    <name type="scientific">Halodesulfovibrio marinisediminis DSM 17456</name>
    <dbReference type="NCBI Taxonomy" id="1121457"/>
    <lineage>
        <taxon>Bacteria</taxon>
        <taxon>Pseudomonadati</taxon>
        <taxon>Thermodesulfobacteriota</taxon>
        <taxon>Desulfovibrionia</taxon>
        <taxon>Desulfovibrionales</taxon>
        <taxon>Desulfovibrionaceae</taxon>
        <taxon>Halodesulfovibrio</taxon>
    </lineage>
</organism>
<dbReference type="InterPro" id="IPR011990">
    <property type="entry name" value="TPR-like_helical_dom_sf"/>
</dbReference>
<dbReference type="OrthoDB" id="5468502at2"/>
<dbReference type="Pfam" id="PF13432">
    <property type="entry name" value="TPR_16"/>
    <property type="match status" value="4"/>
</dbReference>
<proteinExistence type="predicted"/>
<dbReference type="Proteomes" id="UP000184694">
    <property type="component" value="Unassembled WGS sequence"/>
</dbReference>
<feature type="repeat" description="TPR" evidence="1">
    <location>
        <begin position="856"/>
        <end position="889"/>
    </location>
</feature>
<dbReference type="PANTHER" id="PTHR12558">
    <property type="entry name" value="CELL DIVISION CYCLE 16,23,27"/>
    <property type="match status" value="1"/>
</dbReference>
<keyword evidence="5" id="KW-1185">Reference proteome</keyword>
<sequence>MYRFISVLTLIVLFSIPSVASAQSVEDRSWIQRQIIHLKVYPHKGKAYELLKEGDRKGAAAEFAKVLEIDPQDTQVRLDYTQTLYDLGEYTNAKTQALEVLKVLPDNANALMLAVNSMQKLGRNTNALDLLLDTIHKGVLPKKAQEDAFVSAIDLLIKQKEYMLLLDVVNKEGDILFPAKRDYILALAYKGAGRDAEAKTAYEKALSYTGRDSLTDKDRLVALSDLADMFMKDREFDKAQKVLLEAHALAPTMMSVTYRLAELSYETKQYDKALEWIELSLKNDQTSKQLLLKAFILEGLGKHDEALGLFDRLTRTAATKKEKAQLYTQKGFVALKVGNNDAAIEAFEQSLSILPTNEALLALATAQAKSDEWAKAVETYELLLSKLDEGPDKARVRMQLGIAYLKVDRNDEAMTELSSALESGYLTPKEQEDALQNLGFLYYGSKQYEAAKEAFLAALEKQPHNNKTLLALARAQIGAGDYEDAIATLKEMDAQQQDFAISMLLAFAYEKSGQHKQAIAIYKTILESEELYGDDTMAVLERMATIESLSGRKGLAGDMYLKAYEVADTKDPDLLLRAGESYYGAKQYDKALSILERYLKSASDVDNFEAFSMIGSIYTQQGKVKEAAAAFRRALTYPNLTRKQRTTLLVNLGYLYINMDEVDTGIEFMRQAIAVGGDSPRLRMDMGTALFSRKHYPEAIEQFRRAKELGAGYQADLSLGFCYDKVNKPGLALYYMKLAEQNAPESVLQKSADLYNQLGYLYASEKSYCEAIISYEQALCIKPNDSTAFKLGQVLRLAGQLEAAEAMLCSVDPEQLETVDDRILYYEILGRVYKETEQYDKAQEVFRMGIAEKPSAEAYYLLGQAQESSEDLEGAISSYQTAVEMNPADAYKISLGYAYYKHEDLEQAAVIFEDLLMKDPDYVNLAEDLAYINKQLCRNELSVEWFKRAIDNERLYPNETAKSLRRKIYDFKEEIRFITDSWDVTGFYNYSPDDANFYTDTQGIVVGVLDNTAGVEVGYAPPKIGFRDGRIFQIIARVSVNRQKYGVFDFEADGTQGAAGVRYKPFKDADIALGVERLFKIGEDAEDNTLLRAMGDWNDGWAMKATEKNWNYTFIYGEVDQYVQDDERTVFLVHGRQGWTWNFYDQLLLTPHVYGTFREVSPDRNNLSHFEFGPAVSFRWLEGEDQYISYKRDWEILLRYTYGKYTKDISDDYSGVSVSLRLNF</sequence>
<dbReference type="STRING" id="1121457.SAMN02745161_0507"/>
<feature type="domain" description="Bacteriophage N4 adsorption protein A C-terminal" evidence="3">
    <location>
        <begin position="1052"/>
        <end position="1201"/>
    </location>
</feature>
<dbReference type="RefSeq" id="WP_074215374.1">
    <property type="nucleotide sequence ID" value="NZ_FSRG01000003.1"/>
</dbReference>
<accession>A0A1N6DVG0</accession>
<feature type="repeat" description="TPR" evidence="1">
    <location>
        <begin position="608"/>
        <end position="641"/>
    </location>
</feature>
<dbReference type="SUPFAM" id="SSF48452">
    <property type="entry name" value="TPR-like"/>
    <property type="match status" value="5"/>
</dbReference>
<dbReference type="Pfam" id="PF14559">
    <property type="entry name" value="TPR_19"/>
    <property type="match status" value="2"/>
</dbReference>
<feature type="repeat" description="TPR" evidence="1">
    <location>
        <begin position="324"/>
        <end position="357"/>
    </location>
</feature>
<dbReference type="Gene3D" id="1.25.40.10">
    <property type="entry name" value="Tetratricopeptide repeat domain"/>
    <property type="match status" value="7"/>
</dbReference>
<reference evidence="5" key="1">
    <citation type="submission" date="2016-11" db="EMBL/GenBank/DDBJ databases">
        <authorList>
            <person name="Varghese N."/>
            <person name="Submissions S."/>
        </authorList>
    </citation>
    <scope>NUCLEOTIDE SEQUENCE [LARGE SCALE GENOMIC DNA]</scope>
    <source>
        <strain evidence="5">DSM 17456</strain>
    </source>
</reference>
<protein>
    <submittedName>
        <fullName evidence="4">Tfp pilus assembly protein PilF</fullName>
    </submittedName>
</protein>
<dbReference type="InterPro" id="IPR019734">
    <property type="entry name" value="TPR_rpt"/>
</dbReference>
<evidence type="ECO:0000259" key="3">
    <source>
        <dbReference type="Pfam" id="PF13283"/>
    </source>
</evidence>
<name>A0A1N6DVG0_9BACT</name>